<accession>A0A833V587</accession>
<comment type="caution">
    <text evidence="2">The sequence shown here is derived from an EMBL/GenBank/DDBJ whole genome shotgun (WGS) entry which is preliminary data.</text>
</comment>
<reference evidence="2" key="1">
    <citation type="submission" date="2020-01" db="EMBL/GenBank/DDBJ databases">
        <title>Genome sequence of Kobresia littledalei, the first chromosome-level genome in the family Cyperaceae.</title>
        <authorList>
            <person name="Qu G."/>
        </authorList>
    </citation>
    <scope>NUCLEOTIDE SEQUENCE</scope>
    <source>
        <strain evidence="2">C.B.Clarke</strain>
        <tissue evidence="2">Leaf</tissue>
    </source>
</reference>
<evidence type="ECO:0000313" key="2">
    <source>
        <dbReference type="EMBL" id="KAF3324597.1"/>
    </source>
</evidence>
<dbReference type="PANTHER" id="PTHR47747:SF2">
    <property type="entry name" value="RIBONUCLEASE P PROTEIN SUBUNIT P38-LIKE PROTEIN"/>
    <property type="match status" value="1"/>
</dbReference>
<gene>
    <name evidence="2" type="ORF">FCM35_KLT10754</name>
</gene>
<sequence length="101" mass="11684">MEAGDSTFPTQFGISCAFLAFHLASKPIRPVLDKCRRSHMTEFIYQSRIHLLGFLLAKARDREDELHENLERSEREVQELRKRRTEDAKANEKVAGIFAAH</sequence>
<evidence type="ECO:0000313" key="3">
    <source>
        <dbReference type="Proteomes" id="UP000623129"/>
    </source>
</evidence>
<dbReference type="AlphaFoldDB" id="A0A833V587"/>
<evidence type="ECO:0000256" key="1">
    <source>
        <dbReference type="SAM" id="MobiDB-lite"/>
    </source>
</evidence>
<name>A0A833V587_9POAL</name>
<feature type="region of interest" description="Disordered" evidence="1">
    <location>
        <begin position="66"/>
        <end position="87"/>
    </location>
</feature>
<dbReference type="EMBL" id="SWLB01000021">
    <property type="protein sequence ID" value="KAF3324597.1"/>
    <property type="molecule type" value="Genomic_DNA"/>
</dbReference>
<dbReference type="PANTHER" id="PTHR47747">
    <property type="entry name" value="RIBONUCLEASE P PROTEIN SUBUNIT P38-LIKE PROTEIN"/>
    <property type="match status" value="1"/>
</dbReference>
<proteinExistence type="predicted"/>
<protein>
    <submittedName>
        <fullName evidence="2">Uncharacterized protein</fullName>
    </submittedName>
</protein>
<organism evidence="2 3">
    <name type="scientific">Carex littledalei</name>
    <dbReference type="NCBI Taxonomy" id="544730"/>
    <lineage>
        <taxon>Eukaryota</taxon>
        <taxon>Viridiplantae</taxon>
        <taxon>Streptophyta</taxon>
        <taxon>Embryophyta</taxon>
        <taxon>Tracheophyta</taxon>
        <taxon>Spermatophyta</taxon>
        <taxon>Magnoliopsida</taxon>
        <taxon>Liliopsida</taxon>
        <taxon>Poales</taxon>
        <taxon>Cyperaceae</taxon>
        <taxon>Cyperoideae</taxon>
        <taxon>Cariceae</taxon>
        <taxon>Carex</taxon>
        <taxon>Carex subgen. Euthyceras</taxon>
    </lineage>
</organism>
<keyword evidence="3" id="KW-1185">Reference proteome</keyword>
<dbReference type="Proteomes" id="UP000623129">
    <property type="component" value="Unassembled WGS sequence"/>
</dbReference>